<gene>
    <name evidence="2" type="ORF">RRG08_061007</name>
</gene>
<organism evidence="2 3">
    <name type="scientific">Elysia crispata</name>
    <name type="common">lettuce slug</name>
    <dbReference type="NCBI Taxonomy" id="231223"/>
    <lineage>
        <taxon>Eukaryota</taxon>
        <taxon>Metazoa</taxon>
        <taxon>Spiralia</taxon>
        <taxon>Lophotrochozoa</taxon>
        <taxon>Mollusca</taxon>
        <taxon>Gastropoda</taxon>
        <taxon>Heterobranchia</taxon>
        <taxon>Euthyneura</taxon>
        <taxon>Panpulmonata</taxon>
        <taxon>Sacoglossa</taxon>
        <taxon>Placobranchoidea</taxon>
        <taxon>Plakobranchidae</taxon>
        <taxon>Elysia</taxon>
    </lineage>
</organism>
<dbReference type="Proteomes" id="UP001283361">
    <property type="component" value="Unassembled WGS sequence"/>
</dbReference>
<sequence length="238" mass="25595">MDQMVAALYKQDKIIKKLSVLNGHGRANSENYRPEADGGEQTENQEPVAELYKKIQHGGDIPIRGLQKPAPEKTKRCSEVEPVSALGDTEYISSPPPLAAAPAPGGVNSAGMLLCDARTTLSGLTQLSLTCPDDRKVLALRLCGLTAAAGVRVRGSPGSDAVLGRAPWVLPDFIQTSMRESLRSETQFTWPCVASHTGERSIKHARYRSRKLDQTLPAAGPGRDRRVGVSAGRSMLAR</sequence>
<comment type="caution">
    <text evidence="2">The sequence shown here is derived from an EMBL/GenBank/DDBJ whole genome shotgun (WGS) entry which is preliminary data.</text>
</comment>
<reference evidence="2" key="1">
    <citation type="journal article" date="2023" name="G3 (Bethesda)">
        <title>A reference genome for the long-term kleptoplast-retaining sea slug Elysia crispata morphotype clarki.</title>
        <authorList>
            <person name="Eastman K.E."/>
            <person name="Pendleton A.L."/>
            <person name="Shaikh M.A."/>
            <person name="Suttiyut T."/>
            <person name="Ogas R."/>
            <person name="Tomko P."/>
            <person name="Gavelis G."/>
            <person name="Widhalm J.R."/>
            <person name="Wisecaver J.H."/>
        </authorList>
    </citation>
    <scope>NUCLEOTIDE SEQUENCE</scope>
    <source>
        <strain evidence="2">ECLA1</strain>
    </source>
</reference>
<dbReference type="EMBL" id="JAWDGP010001129">
    <property type="protein sequence ID" value="KAK3794337.1"/>
    <property type="molecule type" value="Genomic_DNA"/>
</dbReference>
<accession>A0AAE1AWW5</accession>
<dbReference type="AlphaFoldDB" id="A0AAE1AWW5"/>
<name>A0AAE1AWW5_9GAST</name>
<feature type="region of interest" description="Disordered" evidence="1">
    <location>
        <begin position="212"/>
        <end position="238"/>
    </location>
</feature>
<evidence type="ECO:0000313" key="2">
    <source>
        <dbReference type="EMBL" id="KAK3794337.1"/>
    </source>
</evidence>
<proteinExistence type="predicted"/>
<feature type="region of interest" description="Disordered" evidence="1">
    <location>
        <begin position="24"/>
        <end position="45"/>
    </location>
</feature>
<protein>
    <submittedName>
        <fullName evidence="2">Uncharacterized protein</fullName>
    </submittedName>
</protein>
<evidence type="ECO:0000256" key="1">
    <source>
        <dbReference type="SAM" id="MobiDB-lite"/>
    </source>
</evidence>
<keyword evidence="3" id="KW-1185">Reference proteome</keyword>
<evidence type="ECO:0000313" key="3">
    <source>
        <dbReference type="Proteomes" id="UP001283361"/>
    </source>
</evidence>